<evidence type="ECO:0000313" key="7">
    <source>
        <dbReference type="EMBL" id="KIJ64232.1"/>
    </source>
</evidence>
<keyword evidence="5" id="KW-0186">Copper</keyword>
<evidence type="ECO:0000256" key="6">
    <source>
        <dbReference type="SAM" id="SignalP"/>
    </source>
</evidence>
<protein>
    <recommendedName>
        <fullName evidence="5">Copper transport protein</fullName>
    </recommendedName>
</protein>
<evidence type="ECO:0000256" key="3">
    <source>
        <dbReference type="ARBA" id="ARBA00022989"/>
    </source>
</evidence>
<accession>A0A0C9WFJ4</accession>
<dbReference type="GO" id="GO:0005375">
    <property type="term" value="F:copper ion transmembrane transporter activity"/>
    <property type="evidence" value="ECO:0007669"/>
    <property type="project" value="UniProtKB-UniRule"/>
</dbReference>
<organism evidence="7 8">
    <name type="scientific">Hydnomerulius pinastri MD-312</name>
    <dbReference type="NCBI Taxonomy" id="994086"/>
    <lineage>
        <taxon>Eukaryota</taxon>
        <taxon>Fungi</taxon>
        <taxon>Dikarya</taxon>
        <taxon>Basidiomycota</taxon>
        <taxon>Agaricomycotina</taxon>
        <taxon>Agaricomycetes</taxon>
        <taxon>Agaricomycetidae</taxon>
        <taxon>Boletales</taxon>
        <taxon>Boletales incertae sedis</taxon>
        <taxon>Leucogyrophana</taxon>
    </lineage>
</organism>
<feature type="transmembrane region" description="Helical" evidence="5">
    <location>
        <begin position="140"/>
        <end position="166"/>
    </location>
</feature>
<feature type="transmembrane region" description="Helical" evidence="5">
    <location>
        <begin position="61"/>
        <end position="81"/>
    </location>
</feature>
<feature type="chain" id="PRO_5002205937" description="Copper transport protein" evidence="6">
    <location>
        <begin position="20"/>
        <end position="181"/>
    </location>
</feature>
<dbReference type="EMBL" id="KN839847">
    <property type="protein sequence ID" value="KIJ64232.1"/>
    <property type="molecule type" value="Genomic_DNA"/>
</dbReference>
<comment type="similarity">
    <text evidence="5">Belongs to the copper transporter (Ctr) (TC 1.A.56) family. SLC31A subfamily.</text>
</comment>
<dbReference type="InterPro" id="IPR007274">
    <property type="entry name" value="Cop_transporter"/>
</dbReference>
<keyword evidence="6" id="KW-0732">Signal</keyword>
<name>A0A0C9WFJ4_9AGAM</name>
<evidence type="ECO:0000256" key="1">
    <source>
        <dbReference type="ARBA" id="ARBA00004141"/>
    </source>
</evidence>
<dbReference type="PANTHER" id="PTHR12483:SF27">
    <property type="entry name" value="COPPER TRANSPORT PROTEIN CTR1"/>
    <property type="match status" value="1"/>
</dbReference>
<keyword evidence="4 5" id="KW-0472">Membrane</keyword>
<evidence type="ECO:0000256" key="4">
    <source>
        <dbReference type="ARBA" id="ARBA00023136"/>
    </source>
</evidence>
<evidence type="ECO:0000256" key="2">
    <source>
        <dbReference type="ARBA" id="ARBA00022692"/>
    </source>
</evidence>
<keyword evidence="5" id="KW-0406">Ion transport</keyword>
<dbReference type="HOGENOM" id="CLU_090404_0_1_1"/>
<keyword evidence="2 5" id="KW-0812">Transmembrane</keyword>
<dbReference type="OrthoDB" id="73901at2759"/>
<sequence>MIWHTLAICLLSFITPSFADTNGMDMSTDGPMNLAMGNMLTYLHFTSGDTLWFLGWVPKSAGAMIGACIGLFLLAILDRWLATCRALMEFHWSASILVADKLNVSPAQELSGVGKFRRLTPPFISSHDITRGVMFAAQALLNYLFMLTVMTFQLGFIFSLVIGLGVGETLFGRFSPSAHLH</sequence>
<dbReference type="Proteomes" id="UP000053820">
    <property type="component" value="Unassembled WGS sequence"/>
</dbReference>
<keyword evidence="8" id="KW-1185">Reference proteome</keyword>
<evidence type="ECO:0000256" key="5">
    <source>
        <dbReference type="RuleBase" id="RU367022"/>
    </source>
</evidence>
<feature type="signal peptide" evidence="6">
    <location>
        <begin position="1"/>
        <end position="19"/>
    </location>
</feature>
<keyword evidence="5" id="KW-0187">Copper transport</keyword>
<comment type="subcellular location">
    <subcellularLocation>
        <location evidence="1 5">Membrane</location>
        <topology evidence="1 5">Multi-pass membrane protein</topology>
    </subcellularLocation>
</comment>
<reference evidence="7 8" key="1">
    <citation type="submission" date="2014-04" db="EMBL/GenBank/DDBJ databases">
        <title>Evolutionary Origins and Diversification of the Mycorrhizal Mutualists.</title>
        <authorList>
            <consortium name="DOE Joint Genome Institute"/>
            <consortium name="Mycorrhizal Genomics Consortium"/>
            <person name="Kohler A."/>
            <person name="Kuo A."/>
            <person name="Nagy L.G."/>
            <person name="Floudas D."/>
            <person name="Copeland A."/>
            <person name="Barry K.W."/>
            <person name="Cichocki N."/>
            <person name="Veneault-Fourrey C."/>
            <person name="LaButti K."/>
            <person name="Lindquist E.A."/>
            <person name="Lipzen A."/>
            <person name="Lundell T."/>
            <person name="Morin E."/>
            <person name="Murat C."/>
            <person name="Riley R."/>
            <person name="Ohm R."/>
            <person name="Sun H."/>
            <person name="Tunlid A."/>
            <person name="Henrissat B."/>
            <person name="Grigoriev I.V."/>
            <person name="Hibbett D.S."/>
            <person name="Martin F."/>
        </authorList>
    </citation>
    <scope>NUCLEOTIDE SEQUENCE [LARGE SCALE GENOMIC DNA]</scope>
    <source>
        <strain evidence="7 8">MD-312</strain>
    </source>
</reference>
<dbReference type="GO" id="GO:0005886">
    <property type="term" value="C:plasma membrane"/>
    <property type="evidence" value="ECO:0007669"/>
    <property type="project" value="TreeGrafter"/>
</dbReference>
<gene>
    <name evidence="7" type="ORF">HYDPIDRAFT_90731</name>
</gene>
<evidence type="ECO:0000313" key="8">
    <source>
        <dbReference type="Proteomes" id="UP000053820"/>
    </source>
</evidence>
<proteinExistence type="inferred from homology"/>
<dbReference type="PANTHER" id="PTHR12483">
    <property type="entry name" value="SOLUTE CARRIER FAMILY 31 COPPER TRANSPORTERS"/>
    <property type="match status" value="1"/>
</dbReference>
<dbReference type="AlphaFoldDB" id="A0A0C9WFJ4"/>
<keyword evidence="3 5" id="KW-1133">Transmembrane helix</keyword>
<dbReference type="Pfam" id="PF04145">
    <property type="entry name" value="Ctr"/>
    <property type="match status" value="1"/>
</dbReference>
<keyword evidence="5" id="KW-0813">Transport</keyword>